<dbReference type="EMBL" id="JAXRVB010000007">
    <property type="protein sequence ID" value="MDZ5764563.1"/>
    <property type="molecule type" value="Genomic_DNA"/>
</dbReference>
<dbReference type="Proteomes" id="UP001288387">
    <property type="component" value="Unassembled WGS sequence"/>
</dbReference>
<evidence type="ECO:0000313" key="2">
    <source>
        <dbReference type="Proteomes" id="UP001288387"/>
    </source>
</evidence>
<dbReference type="InterPro" id="IPR030976">
    <property type="entry name" value="Mod_pep_NH_fam"/>
</dbReference>
<proteinExistence type="predicted"/>
<protein>
    <submittedName>
        <fullName evidence="1">NHLP-related RiPP peptide</fullName>
    </submittedName>
</protein>
<evidence type="ECO:0000313" key="1">
    <source>
        <dbReference type="EMBL" id="MDZ5764563.1"/>
    </source>
</evidence>
<gene>
    <name evidence="1" type="ORF">U4I38_08760</name>
</gene>
<dbReference type="RefSeq" id="WP_049452942.1">
    <property type="nucleotide sequence ID" value="NZ_CAXYHH010000024.1"/>
</dbReference>
<sequence>MPTLQLEPAVAQNLVNLLATDDAFRGRFTQSPEAALLEAGHVPADPAELSQFVAMCCASIELADKAVIEQAHAQIVAMLSSGTAYTVPMLENGNTGNSPRTLR</sequence>
<name>A0AAJ2WKV5_STEMA</name>
<reference evidence="1" key="1">
    <citation type="submission" date="2023-12" db="EMBL/GenBank/DDBJ databases">
        <title>'Antibacterial potential of Stenotrophomonas maltophilia cystic fibrosis isolates' (manuscript under preparation).</title>
        <authorList>
            <person name="Crisan C.V."/>
            <person name="Pettis M."/>
            <person name="Goldberg J.B."/>
        </authorList>
    </citation>
    <scope>NUCLEOTIDE SEQUENCE</scope>
    <source>
        <strain evidence="1">CCV129</strain>
    </source>
</reference>
<dbReference type="NCBIfam" id="TIGR04509">
    <property type="entry name" value="mod_pep_NH_fam"/>
    <property type="match status" value="1"/>
</dbReference>
<accession>A0AAJ2WKV5</accession>
<dbReference type="AlphaFoldDB" id="A0AAJ2WKV5"/>
<comment type="caution">
    <text evidence="1">The sequence shown here is derived from an EMBL/GenBank/DDBJ whole genome shotgun (WGS) entry which is preliminary data.</text>
</comment>
<organism evidence="1 2">
    <name type="scientific">Stenotrophomonas maltophilia</name>
    <name type="common">Pseudomonas maltophilia</name>
    <name type="synonym">Xanthomonas maltophilia</name>
    <dbReference type="NCBI Taxonomy" id="40324"/>
    <lineage>
        <taxon>Bacteria</taxon>
        <taxon>Pseudomonadati</taxon>
        <taxon>Pseudomonadota</taxon>
        <taxon>Gammaproteobacteria</taxon>
        <taxon>Lysobacterales</taxon>
        <taxon>Lysobacteraceae</taxon>
        <taxon>Stenotrophomonas</taxon>
        <taxon>Stenotrophomonas maltophilia group</taxon>
    </lineage>
</organism>